<sequence>MGKRATQRHRLGTSDVEVTTLGLGTAPLGGLFTSVADETAAAVVKAALDAGLNYLDTAPLYGHGTAERRVGTALSGIGRSEYVLSSKVGRLIVPVEGADGGEAGGGPNANGYADAPPSEATFDYTRDGILRSVTESLERLGLDRVDVLYIHDPDDHEEEALTVAYPAVRELRDQGVVRAIGVGMNQSRIPTRFVRETDVDAVLLAGRYTLLEQPGAEDLLPACLERDTSIVIGGVYNSGLLADPRPGATYNYAEAPEHLIARALELAGICERHGVPLKAAAIQFPLWHPAVATVLTGARSVAELEENLAMMEYDIPGALWDDLADAGVKRYGA</sequence>
<dbReference type="EMBL" id="JACBZA010000001">
    <property type="protein sequence ID" value="NYH82584.1"/>
    <property type="molecule type" value="Genomic_DNA"/>
</dbReference>
<feature type="domain" description="NADP-dependent oxidoreductase" evidence="1">
    <location>
        <begin position="21"/>
        <end position="314"/>
    </location>
</feature>
<dbReference type="EC" id="1.1.1.122" evidence="2"/>
<dbReference type="STRING" id="504797.SAMN05421678_1059"/>
<dbReference type="AlphaFoldDB" id="A0A1I2QMC6"/>
<evidence type="ECO:0000313" key="2">
    <source>
        <dbReference type="EMBL" id="NYH82584.1"/>
    </source>
</evidence>
<evidence type="ECO:0000313" key="4">
    <source>
        <dbReference type="Proteomes" id="UP000199052"/>
    </source>
</evidence>
<dbReference type="CDD" id="cd19152">
    <property type="entry name" value="AKR_AKR15A"/>
    <property type="match status" value="1"/>
</dbReference>
<dbReference type="RefSeq" id="WP_092882901.1">
    <property type="nucleotide sequence ID" value="NZ_FOOI01000005.1"/>
</dbReference>
<dbReference type="Proteomes" id="UP000533017">
    <property type="component" value="Unassembled WGS sequence"/>
</dbReference>
<accession>A0A1I2QMC6</accession>
<dbReference type="InterPro" id="IPR020471">
    <property type="entry name" value="AKR"/>
</dbReference>
<name>A0A1I2QMC6_9ACTN</name>
<dbReference type="PANTHER" id="PTHR42686">
    <property type="entry name" value="GH17980P-RELATED"/>
    <property type="match status" value="1"/>
</dbReference>
<protein>
    <submittedName>
        <fullName evidence="3">D-threo-aldose 1-dehydrogenase</fullName>
        <ecNumber evidence="2">1.1.1.122</ecNumber>
    </submittedName>
</protein>
<gene>
    <name evidence="2" type="ORF">FHR37_001435</name>
    <name evidence="3" type="ORF">SAMN05421678_1059</name>
</gene>
<dbReference type="PANTHER" id="PTHR42686:SF1">
    <property type="entry name" value="GH17980P-RELATED"/>
    <property type="match status" value="1"/>
</dbReference>
<keyword evidence="5" id="KW-1185">Reference proteome</keyword>
<evidence type="ECO:0000313" key="5">
    <source>
        <dbReference type="Proteomes" id="UP000533017"/>
    </source>
</evidence>
<reference evidence="3 4" key="1">
    <citation type="submission" date="2016-10" db="EMBL/GenBank/DDBJ databases">
        <authorList>
            <person name="de Groot N.N."/>
        </authorList>
    </citation>
    <scope>NUCLEOTIDE SEQUENCE [LARGE SCALE GENOMIC DNA]</scope>
    <source>
        <strain evidence="3 4">CPCC 202808</strain>
    </source>
</reference>
<keyword evidence="2" id="KW-0560">Oxidoreductase</keyword>
<evidence type="ECO:0000259" key="1">
    <source>
        <dbReference type="Pfam" id="PF00248"/>
    </source>
</evidence>
<proteinExistence type="predicted"/>
<dbReference type="Proteomes" id="UP000199052">
    <property type="component" value="Unassembled WGS sequence"/>
</dbReference>
<dbReference type="GO" id="GO:0005829">
    <property type="term" value="C:cytosol"/>
    <property type="evidence" value="ECO:0007669"/>
    <property type="project" value="TreeGrafter"/>
</dbReference>
<dbReference type="Pfam" id="PF00248">
    <property type="entry name" value="Aldo_ket_red"/>
    <property type="match status" value="1"/>
</dbReference>
<dbReference type="GO" id="GO:0047834">
    <property type="term" value="F:D-threo-aldose 1-dehydrogenase activity"/>
    <property type="evidence" value="ECO:0007669"/>
    <property type="project" value="UniProtKB-EC"/>
</dbReference>
<reference evidence="2 5" key="2">
    <citation type="submission" date="2020-07" db="EMBL/GenBank/DDBJ databases">
        <title>Sequencing the genomes of 1000 actinobacteria strains.</title>
        <authorList>
            <person name="Klenk H.-P."/>
        </authorList>
    </citation>
    <scope>NUCLEOTIDE SEQUENCE [LARGE SCALE GENOMIC DNA]</scope>
    <source>
        <strain evidence="2 5">DSM 45117</strain>
    </source>
</reference>
<dbReference type="OrthoDB" id="9768851at2"/>
<dbReference type="EMBL" id="FOOI01000005">
    <property type="protein sequence ID" value="SFG29120.1"/>
    <property type="molecule type" value="Genomic_DNA"/>
</dbReference>
<organism evidence="3 4">
    <name type="scientific">Actinopolymorpha cephalotaxi</name>
    <dbReference type="NCBI Taxonomy" id="504797"/>
    <lineage>
        <taxon>Bacteria</taxon>
        <taxon>Bacillati</taxon>
        <taxon>Actinomycetota</taxon>
        <taxon>Actinomycetes</taxon>
        <taxon>Propionibacteriales</taxon>
        <taxon>Actinopolymorphaceae</taxon>
        <taxon>Actinopolymorpha</taxon>
    </lineage>
</organism>
<dbReference type="InterPro" id="IPR023210">
    <property type="entry name" value="NADP_OxRdtase_dom"/>
</dbReference>
<dbReference type="InterPro" id="IPR036812">
    <property type="entry name" value="NAD(P)_OxRdtase_dom_sf"/>
</dbReference>
<dbReference type="Gene3D" id="3.20.20.100">
    <property type="entry name" value="NADP-dependent oxidoreductase domain"/>
    <property type="match status" value="1"/>
</dbReference>
<evidence type="ECO:0000313" key="3">
    <source>
        <dbReference type="EMBL" id="SFG29120.1"/>
    </source>
</evidence>
<dbReference type="SUPFAM" id="SSF51430">
    <property type="entry name" value="NAD(P)-linked oxidoreductase"/>
    <property type="match status" value="1"/>
</dbReference>